<keyword evidence="3" id="KW-1185">Reference proteome</keyword>
<evidence type="ECO:0000313" key="2">
    <source>
        <dbReference type="EMBL" id="KEQ98813.1"/>
    </source>
</evidence>
<organism evidence="2 3">
    <name type="scientific">Aureobasidium subglaciale (strain EXF-2481)</name>
    <name type="common">Aureobasidium pullulans var. subglaciale</name>
    <dbReference type="NCBI Taxonomy" id="1043005"/>
    <lineage>
        <taxon>Eukaryota</taxon>
        <taxon>Fungi</taxon>
        <taxon>Dikarya</taxon>
        <taxon>Ascomycota</taxon>
        <taxon>Pezizomycotina</taxon>
        <taxon>Dothideomycetes</taxon>
        <taxon>Dothideomycetidae</taxon>
        <taxon>Dothideales</taxon>
        <taxon>Saccotheciaceae</taxon>
        <taxon>Aureobasidium</taxon>
    </lineage>
</organism>
<feature type="compositionally biased region" description="Polar residues" evidence="1">
    <location>
        <begin position="88"/>
        <end position="109"/>
    </location>
</feature>
<name>A0A074YLW4_AURSE</name>
<gene>
    <name evidence="2" type="ORF">AUEXF2481DRAFT_376860</name>
</gene>
<feature type="region of interest" description="Disordered" evidence="1">
    <location>
        <begin position="1"/>
        <end position="180"/>
    </location>
</feature>
<dbReference type="GeneID" id="25365907"/>
<sequence>MEHDISSASAASTPGNSGASRLPPWEVTDIPRVPHMSSSASPLSGAEMRALSSFWTTTTTPAQPPNSNMDQRFPDSAFSSPSPPSRAETGSWSERKQSLTGSTRALSPQRSEHRHMNPAYDQVHGDGPPNGRQHVVALPGTMSSRSTLEQPQSTSSKKISNKRQHKKGSKGPKESAPIGHRFTSAVKELFRKEPVDDRQFERIGERHWSED</sequence>
<evidence type="ECO:0000256" key="1">
    <source>
        <dbReference type="SAM" id="MobiDB-lite"/>
    </source>
</evidence>
<reference evidence="2 3" key="1">
    <citation type="journal article" date="2014" name="BMC Genomics">
        <title>Genome sequencing of four Aureobasidium pullulans varieties: biotechnological potential, stress tolerance, and description of new species.</title>
        <authorList>
            <person name="Gostin Ar C."/>
            <person name="Ohm R.A."/>
            <person name="Kogej T."/>
            <person name="Sonjak S."/>
            <person name="Turk M."/>
            <person name="Zajc J."/>
            <person name="Zalar P."/>
            <person name="Grube M."/>
            <person name="Sun H."/>
            <person name="Han J."/>
            <person name="Sharma A."/>
            <person name="Chiniquy J."/>
            <person name="Ngan C.Y."/>
            <person name="Lipzen A."/>
            <person name="Barry K."/>
            <person name="Grigoriev I.V."/>
            <person name="Gunde-Cimerman N."/>
        </authorList>
    </citation>
    <scope>NUCLEOTIDE SEQUENCE [LARGE SCALE GENOMIC DNA]</scope>
    <source>
        <strain evidence="2 3">EXF-2481</strain>
    </source>
</reference>
<proteinExistence type="predicted"/>
<evidence type="ECO:0000313" key="3">
    <source>
        <dbReference type="Proteomes" id="UP000030641"/>
    </source>
</evidence>
<dbReference type="AlphaFoldDB" id="A0A074YLW4"/>
<dbReference type="Proteomes" id="UP000030641">
    <property type="component" value="Unassembled WGS sequence"/>
</dbReference>
<feature type="compositionally biased region" description="Polar residues" evidence="1">
    <location>
        <begin position="141"/>
        <end position="158"/>
    </location>
</feature>
<dbReference type="InParanoid" id="A0A074YLW4"/>
<feature type="compositionally biased region" description="Polar residues" evidence="1">
    <location>
        <begin position="1"/>
        <end position="19"/>
    </location>
</feature>
<feature type="compositionally biased region" description="Polar residues" evidence="1">
    <location>
        <begin position="53"/>
        <end position="70"/>
    </location>
</feature>
<protein>
    <submittedName>
        <fullName evidence="2">Uncharacterized protein</fullName>
    </submittedName>
</protein>
<dbReference type="RefSeq" id="XP_013347679.1">
    <property type="nucleotide sequence ID" value="XM_013492225.1"/>
</dbReference>
<dbReference type="OrthoDB" id="3932066at2759"/>
<feature type="compositionally biased region" description="Basic residues" evidence="1">
    <location>
        <begin position="159"/>
        <end position="170"/>
    </location>
</feature>
<accession>A0A074YLW4</accession>
<dbReference type="HOGENOM" id="CLU_1320630_0_0_1"/>
<dbReference type="EMBL" id="KL584751">
    <property type="protein sequence ID" value="KEQ98813.1"/>
    <property type="molecule type" value="Genomic_DNA"/>
</dbReference>